<reference evidence="4" key="1">
    <citation type="submission" date="2017-04" db="EMBL/GenBank/DDBJ databases">
        <authorList>
            <person name="Varghese N."/>
            <person name="Submissions S."/>
        </authorList>
    </citation>
    <scope>NUCLEOTIDE SEQUENCE [LARGE SCALE GENOMIC DNA]</scope>
    <source>
        <strain evidence="4">FDF-1</strain>
    </source>
</reference>
<keyword evidence="4" id="KW-1185">Reference proteome</keyword>
<dbReference type="Proteomes" id="UP000278252">
    <property type="component" value="Unassembled WGS sequence"/>
</dbReference>
<evidence type="ECO:0000256" key="1">
    <source>
        <dbReference type="SAM" id="Phobius"/>
    </source>
</evidence>
<evidence type="ECO:0000313" key="4">
    <source>
        <dbReference type="Proteomes" id="UP000193969"/>
    </source>
</evidence>
<evidence type="ECO:0000313" key="5">
    <source>
        <dbReference type="Proteomes" id="UP000278252"/>
    </source>
</evidence>
<dbReference type="EMBL" id="FXBN01000002">
    <property type="protein sequence ID" value="SMH40113.1"/>
    <property type="molecule type" value="Genomic_DNA"/>
</dbReference>
<dbReference type="Proteomes" id="UP000193969">
    <property type="component" value="Unassembled WGS sequence"/>
</dbReference>
<gene>
    <name evidence="2" type="ORF">EFE41_09465</name>
    <name evidence="3" type="ORF">SAMN06264941_1493</name>
</gene>
<accession>A0A1X7NR55</accession>
<keyword evidence="1" id="KW-0812">Transmembrane</keyword>
<evidence type="ECO:0000313" key="3">
    <source>
        <dbReference type="EMBL" id="SMH40113.1"/>
    </source>
</evidence>
<name>A0A1X7NR55_9EURY</name>
<reference evidence="2 5" key="3">
    <citation type="submission" date="2018-10" db="EMBL/GenBank/DDBJ databases">
        <title>Cultivation of a novel Methanohalophilus strain from Kebrit Deep of the Red Sea and a genomic comparison of members of the genus Methanohalophilus.</title>
        <authorList>
            <person name="Guan Y."/>
            <person name="Ngugi D.K."/>
            <person name="Stingl U."/>
        </authorList>
    </citation>
    <scope>NUCLEOTIDE SEQUENCE [LARGE SCALE GENOMIC DNA]</scope>
    <source>
        <strain evidence="2 5">DSM 7471</strain>
    </source>
</reference>
<feature type="transmembrane region" description="Helical" evidence="1">
    <location>
        <begin position="7"/>
        <end position="25"/>
    </location>
</feature>
<keyword evidence="1" id="KW-0472">Membrane</keyword>
<dbReference type="EMBL" id="RJJH01000014">
    <property type="protein sequence ID" value="RNI09526.1"/>
    <property type="molecule type" value="Genomic_DNA"/>
</dbReference>
<reference evidence="3" key="2">
    <citation type="submission" date="2017-04" db="EMBL/GenBank/DDBJ databases">
        <authorList>
            <person name="Afonso C.L."/>
            <person name="Miller P.J."/>
            <person name="Scott M.A."/>
            <person name="Spackman E."/>
            <person name="Goraichik I."/>
            <person name="Dimitrov K.M."/>
            <person name="Suarez D.L."/>
            <person name="Swayne D.E."/>
        </authorList>
    </citation>
    <scope>NUCLEOTIDE SEQUENCE [LARGE SCALE GENOMIC DNA]</scope>
    <source>
        <strain evidence="3">FDF-1</strain>
    </source>
</reference>
<evidence type="ECO:0000313" key="2">
    <source>
        <dbReference type="EMBL" id="RNI09526.1"/>
    </source>
</evidence>
<protein>
    <submittedName>
        <fullName evidence="3">Uncharacterized protein</fullName>
    </submittedName>
</protein>
<organism evidence="3 4">
    <name type="scientific">Methanohalophilus portucalensis FDF-1</name>
    <dbReference type="NCBI Taxonomy" id="523843"/>
    <lineage>
        <taxon>Archaea</taxon>
        <taxon>Methanobacteriati</taxon>
        <taxon>Methanobacteriota</taxon>
        <taxon>Stenosarchaea group</taxon>
        <taxon>Methanomicrobia</taxon>
        <taxon>Methanosarcinales</taxon>
        <taxon>Methanosarcinaceae</taxon>
        <taxon>Methanohalophilus</taxon>
    </lineage>
</organism>
<sequence length="61" mass="7413">MDRILGNVIFYFFISVALVTAFYNAYMEWFKDELNPFILFLTLIFSLIAAFFRKYIIRQEK</sequence>
<dbReference type="AlphaFoldDB" id="A0A1X7NR55"/>
<proteinExistence type="predicted"/>
<feature type="transmembrane region" description="Helical" evidence="1">
    <location>
        <begin position="37"/>
        <end position="56"/>
    </location>
</feature>
<keyword evidence="1" id="KW-1133">Transmembrane helix</keyword>